<sequence>METKHTEELFAAGGSLDIWTYMPMVVQTFRDMERLVNDALKEREQGTQFPFVIFDKDASKLVGSTRFLDISATNRSLEIGWTWLSPSVWRTKVNTECKYLLFKHCFETLGTIRVQLKTDSRNLRLQKAIERLGGVKEGVIRNHRILSDGYRRHSVYYSVIDEEWLGSKKNWKVSWTNEVTPPELNVTKMGPVPYRACPHYSAQGRETTRVPISRLVYYHTKRKHCRSYAFGGETAIVIEKPVCMIIQVPVERGPAVSGRFATESFPV</sequence>
<dbReference type="PANTHER" id="PTHR43610:SF1">
    <property type="entry name" value="N-ACETYLTRANSFERASE DOMAIN-CONTAINING PROTEIN"/>
    <property type="match status" value="1"/>
</dbReference>
<organism evidence="2 3">
    <name type="scientific">Alicyclobacillus tolerans</name>
    <dbReference type="NCBI Taxonomy" id="90970"/>
    <lineage>
        <taxon>Bacteria</taxon>
        <taxon>Bacillati</taxon>
        <taxon>Bacillota</taxon>
        <taxon>Bacilli</taxon>
        <taxon>Bacillales</taxon>
        <taxon>Alicyclobacillaceae</taxon>
        <taxon>Alicyclobacillus</taxon>
    </lineage>
</organism>
<dbReference type="Pfam" id="PF13302">
    <property type="entry name" value="Acetyltransf_3"/>
    <property type="match status" value="1"/>
</dbReference>
<dbReference type="Proteomes" id="UP001229209">
    <property type="component" value="Unassembled WGS sequence"/>
</dbReference>
<evidence type="ECO:0000313" key="3">
    <source>
        <dbReference type="Proteomes" id="UP001229209"/>
    </source>
</evidence>
<feature type="domain" description="N-acetyltransferase" evidence="1">
    <location>
        <begin position="4"/>
        <end position="134"/>
    </location>
</feature>
<gene>
    <name evidence="2" type="ORF">J2S04_000750</name>
</gene>
<evidence type="ECO:0000313" key="2">
    <source>
        <dbReference type="EMBL" id="MDP9727820.1"/>
    </source>
</evidence>
<comment type="caution">
    <text evidence="2">The sequence shown here is derived from an EMBL/GenBank/DDBJ whole genome shotgun (WGS) entry which is preliminary data.</text>
</comment>
<name>A0ABT9LU74_9BACL</name>
<dbReference type="EMBL" id="JAURUO010000003">
    <property type="protein sequence ID" value="MDP9727820.1"/>
    <property type="molecule type" value="Genomic_DNA"/>
</dbReference>
<dbReference type="Gene3D" id="3.40.630.30">
    <property type="match status" value="1"/>
</dbReference>
<dbReference type="SUPFAM" id="SSF55729">
    <property type="entry name" value="Acyl-CoA N-acyltransferases (Nat)"/>
    <property type="match status" value="1"/>
</dbReference>
<dbReference type="InterPro" id="IPR016181">
    <property type="entry name" value="Acyl_CoA_acyltransferase"/>
</dbReference>
<protein>
    <submittedName>
        <fullName evidence="2">RimJ/RimL family protein N-acetyltransferase</fullName>
    </submittedName>
</protein>
<dbReference type="PANTHER" id="PTHR43610">
    <property type="entry name" value="BLL6696 PROTEIN"/>
    <property type="match status" value="1"/>
</dbReference>
<evidence type="ECO:0000259" key="1">
    <source>
        <dbReference type="Pfam" id="PF13302"/>
    </source>
</evidence>
<accession>A0ABT9LU74</accession>
<keyword evidence="3" id="KW-1185">Reference proteome</keyword>
<reference evidence="2 3" key="1">
    <citation type="submission" date="2023-07" db="EMBL/GenBank/DDBJ databases">
        <title>Genomic Encyclopedia of Type Strains, Phase IV (KMG-IV): sequencing the most valuable type-strain genomes for metagenomic binning, comparative biology and taxonomic classification.</title>
        <authorList>
            <person name="Goeker M."/>
        </authorList>
    </citation>
    <scope>NUCLEOTIDE SEQUENCE [LARGE SCALE GENOMIC DNA]</scope>
    <source>
        <strain evidence="2 3">DSM 25924</strain>
    </source>
</reference>
<proteinExistence type="predicted"/>
<dbReference type="InterPro" id="IPR000182">
    <property type="entry name" value="GNAT_dom"/>
</dbReference>